<dbReference type="InterPro" id="IPR003953">
    <property type="entry name" value="FAD-dep_OxRdtase_2_FAD-bd"/>
</dbReference>
<dbReference type="SUPFAM" id="SSF51905">
    <property type="entry name" value="FAD/NAD(P)-binding domain"/>
    <property type="match status" value="1"/>
</dbReference>
<evidence type="ECO:0000259" key="3">
    <source>
        <dbReference type="Pfam" id="PF00890"/>
    </source>
</evidence>
<dbReference type="EMBL" id="CR936257">
    <property type="protein sequence ID" value="CAI49884.1"/>
    <property type="molecule type" value="Genomic_DNA"/>
</dbReference>
<keyword evidence="2" id="KW-0560">Oxidoreductase</keyword>
<gene>
    <name evidence="4" type="ordered locus">NP_3586A</name>
</gene>
<dbReference type="PRINTS" id="PR00368">
    <property type="entry name" value="FADPNR"/>
</dbReference>
<evidence type="ECO:0000313" key="4">
    <source>
        <dbReference type="EMBL" id="CAI49884.1"/>
    </source>
</evidence>
<dbReference type="PANTHER" id="PTHR48105">
    <property type="entry name" value="THIOREDOXIN REDUCTASE 1-RELATED-RELATED"/>
    <property type="match status" value="1"/>
</dbReference>
<organism evidence="4 5">
    <name type="scientific">Natronomonas pharaonis (strain ATCC 35678 / DSM 2160 / CIP 103997 / JCM 8858 / NBRC 14720 / NCIMB 2260 / Gabara)</name>
    <name type="common">Halobacterium pharaonis</name>
    <dbReference type="NCBI Taxonomy" id="348780"/>
    <lineage>
        <taxon>Archaea</taxon>
        <taxon>Methanobacteriati</taxon>
        <taxon>Methanobacteriota</taxon>
        <taxon>Stenosarchaea group</taxon>
        <taxon>Halobacteria</taxon>
        <taxon>Halobacteriales</taxon>
        <taxon>Natronomonadaceae</taxon>
        <taxon>Natronomonas</taxon>
    </lineage>
</organism>
<dbReference type="PRINTS" id="PR00469">
    <property type="entry name" value="PNDRDTASEII"/>
</dbReference>
<keyword evidence="1" id="KW-0285">Flavoprotein</keyword>
<evidence type="ECO:0000313" key="5">
    <source>
        <dbReference type="Proteomes" id="UP000002698"/>
    </source>
</evidence>
<dbReference type="EnsemblBacteria" id="CAI49884">
    <property type="protein sequence ID" value="CAI49884"/>
    <property type="gene ID" value="NP_3586A"/>
</dbReference>
<dbReference type="InterPro" id="IPR036188">
    <property type="entry name" value="FAD/NAD-bd_sf"/>
</dbReference>
<dbReference type="Gene3D" id="3.50.50.60">
    <property type="entry name" value="FAD/NAD(P)-binding domain"/>
    <property type="match status" value="1"/>
</dbReference>
<evidence type="ECO:0000256" key="2">
    <source>
        <dbReference type="ARBA" id="ARBA00023002"/>
    </source>
</evidence>
<protein>
    <submittedName>
        <fullName evidence="4">Oxidoreductase (Homolog to thioredoxin-disulfide reductase)</fullName>
    </submittedName>
</protein>
<dbReference type="GO" id="GO:0016491">
    <property type="term" value="F:oxidoreductase activity"/>
    <property type="evidence" value="ECO:0007669"/>
    <property type="project" value="UniProtKB-KW"/>
</dbReference>
<dbReference type="eggNOG" id="arCOG01301">
    <property type="taxonomic scope" value="Archaea"/>
</dbReference>
<sequence length="258" mass="28204">MADTSFDYDVVIVGGGPAGLSAGVFTARADFRTLVVEHNRSLLRKSAHLENYLGFPAGVRPTTFLEIAQDHATNAGCVYVSGEVVDIKHAHSEDHSGDAPETGAVDSGFIVSTADQQFETRYVIVASWSDCSFLDTLGVERGTEDGGHVPIIEVDADGRTSVDGVYAAGRITDQHHQAIVNAGHGAHVAIALIEEVNPAFWNDWVAIEGYYDSYDKEVPVGVEEISHEERERRIRDSRATMRRYFGEHSVNEPEDAMR</sequence>
<feature type="domain" description="FAD-dependent oxidoreductase 2 FAD-binding" evidence="3">
    <location>
        <begin position="9"/>
        <end position="39"/>
    </location>
</feature>
<name>A0A1U7EXG6_NATPD</name>
<dbReference type="STRING" id="348780.NP_3586A"/>
<dbReference type="HOGENOM" id="CLU_068376_1_1_2"/>
<dbReference type="OrthoDB" id="168847at2157"/>
<proteinExistence type="predicted"/>
<dbReference type="Pfam" id="PF00890">
    <property type="entry name" value="FAD_binding_2"/>
    <property type="match status" value="1"/>
</dbReference>
<dbReference type="InterPro" id="IPR050097">
    <property type="entry name" value="Ferredoxin-NADP_redctase_2"/>
</dbReference>
<dbReference type="Proteomes" id="UP000002698">
    <property type="component" value="Chromosome"/>
</dbReference>
<dbReference type="AlphaFoldDB" id="A0A1U7EXG6"/>
<accession>A0A1U7EXG6</accession>
<reference evidence="4 5" key="1">
    <citation type="journal article" date="2005" name="Genome Res.">
        <title>Living with two extremes: conclusions from the genome sequence of Natronomonas pharaonis.</title>
        <authorList>
            <person name="Falb M."/>
            <person name="Pfeiffer F."/>
            <person name="Palm P."/>
            <person name="Rodewald K."/>
            <person name="Hickmann V."/>
            <person name="Tittor J."/>
            <person name="Oesterhelt D."/>
        </authorList>
    </citation>
    <scope>NUCLEOTIDE SEQUENCE [LARGE SCALE GENOMIC DNA]</scope>
    <source>
        <strain evidence="5">ATCC 35678 / DSM 2160 / CIP 103997 / JCM 8858 / NBRC 14720 / NCIMB 2260 / Gabara</strain>
    </source>
</reference>
<keyword evidence="5" id="KW-1185">Reference proteome</keyword>
<evidence type="ECO:0000256" key="1">
    <source>
        <dbReference type="ARBA" id="ARBA00022630"/>
    </source>
</evidence>
<dbReference type="KEGG" id="nph:NP_3586A"/>